<evidence type="ECO:0000256" key="2">
    <source>
        <dbReference type="ARBA" id="ARBA00023295"/>
    </source>
</evidence>
<keyword evidence="1 3" id="KW-0378">Hydrolase</keyword>
<dbReference type="PANTHER" id="PTHR34142">
    <property type="entry name" value="ENDO-BETA-1,4-GLUCANASE A"/>
    <property type="match status" value="1"/>
</dbReference>
<dbReference type="RefSeq" id="WP_222843670.1">
    <property type="nucleotide sequence ID" value="NZ_FOIR01000003.1"/>
</dbReference>
<feature type="domain" description="Glycoside hydrolase family 5" evidence="4">
    <location>
        <begin position="67"/>
        <end position="308"/>
    </location>
</feature>
<dbReference type="EMBL" id="FOIR01000003">
    <property type="protein sequence ID" value="SEW36542.1"/>
    <property type="molecule type" value="Genomic_DNA"/>
</dbReference>
<dbReference type="Proteomes" id="UP000199437">
    <property type="component" value="Unassembled WGS sequence"/>
</dbReference>
<keyword evidence="6" id="KW-1185">Reference proteome</keyword>
<name>A0A1I0R7A9_9BACT</name>
<reference evidence="6" key="1">
    <citation type="submission" date="2016-10" db="EMBL/GenBank/DDBJ databases">
        <authorList>
            <person name="Varghese N."/>
            <person name="Submissions S."/>
        </authorList>
    </citation>
    <scope>NUCLEOTIDE SEQUENCE [LARGE SCALE GENOMIC DNA]</scope>
    <source>
        <strain evidence="6">CGMCC 1.12402</strain>
    </source>
</reference>
<proteinExistence type="inferred from homology"/>
<accession>A0A1I0R7A9</accession>
<organism evidence="5 6">
    <name type="scientific">Roseivirga pacifica</name>
    <dbReference type="NCBI Taxonomy" id="1267423"/>
    <lineage>
        <taxon>Bacteria</taxon>
        <taxon>Pseudomonadati</taxon>
        <taxon>Bacteroidota</taxon>
        <taxon>Cytophagia</taxon>
        <taxon>Cytophagales</taxon>
        <taxon>Roseivirgaceae</taxon>
        <taxon>Roseivirga</taxon>
    </lineage>
</organism>
<dbReference type="InterPro" id="IPR017853">
    <property type="entry name" value="GH"/>
</dbReference>
<protein>
    <submittedName>
        <fullName evidence="5">Mannan endo-1,4-beta-mannosidase</fullName>
    </submittedName>
</protein>
<dbReference type="AlphaFoldDB" id="A0A1I0R7A9"/>
<dbReference type="Pfam" id="PF00150">
    <property type="entry name" value="Cellulase"/>
    <property type="match status" value="1"/>
</dbReference>
<dbReference type="GO" id="GO:0009251">
    <property type="term" value="P:glucan catabolic process"/>
    <property type="evidence" value="ECO:0007669"/>
    <property type="project" value="TreeGrafter"/>
</dbReference>
<dbReference type="PANTHER" id="PTHR34142:SF1">
    <property type="entry name" value="GLYCOSIDE HYDROLASE FAMILY 5 DOMAIN-CONTAINING PROTEIN"/>
    <property type="match status" value="1"/>
</dbReference>
<dbReference type="GeneID" id="99987869"/>
<gene>
    <name evidence="5" type="ORF">SAMN05216290_3191</name>
</gene>
<dbReference type="InterPro" id="IPR001547">
    <property type="entry name" value="Glyco_hydro_5"/>
</dbReference>
<evidence type="ECO:0000256" key="3">
    <source>
        <dbReference type="RuleBase" id="RU361153"/>
    </source>
</evidence>
<dbReference type="STRING" id="1267423.SAMN05216290_3191"/>
<evidence type="ECO:0000259" key="4">
    <source>
        <dbReference type="Pfam" id="PF00150"/>
    </source>
</evidence>
<dbReference type="Gene3D" id="3.20.20.80">
    <property type="entry name" value="Glycosidases"/>
    <property type="match status" value="1"/>
</dbReference>
<dbReference type="SUPFAM" id="SSF51445">
    <property type="entry name" value="(Trans)glycosidases"/>
    <property type="match status" value="1"/>
</dbReference>
<comment type="similarity">
    <text evidence="3">Belongs to the glycosyl hydrolase 5 (cellulase A) family.</text>
</comment>
<evidence type="ECO:0000313" key="5">
    <source>
        <dbReference type="EMBL" id="SEW36542.1"/>
    </source>
</evidence>
<keyword evidence="2 3" id="KW-0326">Glycosidase</keyword>
<sequence length="339" mass="38135">MRLFFTYLVIALLVIGCKQESPSPAEDAFPETPFLIEQGEITYNGSPVTYNGVNALQTFGLSDPAIMNEWGIEIVREFIGNLREQPIEEDAILASNGNWYHGLQKIVDQNRANGKVTILCPFGWVNEAGEQTLFTGLNPSEQSFYSEYKTKMRAIAAHFRDQPDVWIEVWNEPYSWNNQHGYTHSLWLSDMKDMVTNLRSVSGFYNVILVPGNEQGQAEDAILAEGNKLLNDQHNLLFDLHAYEKWLIDQSTEEITDRINALKSEGFAIVFGEVGVINASGLMQVDHFLTAAQTTNTSTLAWLWNKNSGDQNALLNDNGAANNNENNNWGNTFKNFLAQ</sequence>
<dbReference type="PROSITE" id="PS51257">
    <property type="entry name" value="PROKAR_LIPOPROTEIN"/>
    <property type="match status" value="1"/>
</dbReference>
<evidence type="ECO:0000313" key="6">
    <source>
        <dbReference type="Proteomes" id="UP000199437"/>
    </source>
</evidence>
<evidence type="ECO:0000256" key="1">
    <source>
        <dbReference type="ARBA" id="ARBA00022801"/>
    </source>
</evidence>
<dbReference type="GO" id="GO:0004553">
    <property type="term" value="F:hydrolase activity, hydrolyzing O-glycosyl compounds"/>
    <property type="evidence" value="ECO:0007669"/>
    <property type="project" value="InterPro"/>
</dbReference>